<dbReference type="InterPro" id="IPR048945">
    <property type="entry name" value="RASSF8/10_RA"/>
</dbReference>
<evidence type="ECO:0000313" key="3">
    <source>
        <dbReference type="Proteomes" id="UP000440578"/>
    </source>
</evidence>
<dbReference type="EMBL" id="VIIS01000307">
    <property type="protein sequence ID" value="KAF0310507.1"/>
    <property type="molecule type" value="Genomic_DNA"/>
</dbReference>
<dbReference type="InterPro" id="IPR029071">
    <property type="entry name" value="Ubiquitin-like_domsf"/>
</dbReference>
<dbReference type="OrthoDB" id="10038642at2759"/>
<dbReference type="Pfam" id="PF21712">
    <property type="entry name" value="RASSF8-10_RA"/>
    <property type="match status" value="1"/>
</dbReference>
<name>A0A6A4WTL1_AMPAM</name>
<dbReference type="Gene3D" id="3.10.20.90">
    <property type="entry name" value="Phosphatidylinositol 3-kinase Catalytic Subunit, Chain A, domain 1"/>
    <property type="match status" value="1"/>
</dbReference>
<comment type="caution">
    <text evidence="2">The sequence shown here is derived from an EMBL/GenBank/DDBJ whole genome shotgun (WGS) entry which is preliminary data.</text>
</comment>
<dbReference type="AlphaFoldDB" id="A0A6A4WTL1"/>
<sequence>MIPAIVRVVLDEGEVKCVPLTPETTARDVIECCRDPDEPFCTLTQTTRDGERVLALHERPLLLIQGQQEVGERVTFVLRYDMTQDVRGVAQY</sequence>
<proteinExistence type="predicted"/>
<organism evidence="2 3">
    <name type="scientific">Amphibalanus amphitrite</name>
    <name type="common">Striped barnacle</name>
    <name type="synonym">Balanus amphitrite</name>
    <dbReference type="NCBI Taxonomy" id="1232801"/>
    <lineage>
        <taxon>Eukaryota</taxon>
        <taxon>Metazoa</taxon>
        <taxon>Ecdysozoa</taxon>
        <taxon>Arthropoda</taxon>
        <taxon>Crustacea</taxon>
        <taxon>Multicrustacea</taxon>
        <taxon>Cirripedia</taxon>
        <taxon>Thoracica</taxon>
        <taxon>Thoracicalcarea</taxon>
        <taxon>Balanomorpha</taxon>
        <taxon>Balanoidea</taxon>
        <taxon>Balanidae</taxon>
        <taxon>Amphibalaninae</taxon>
        <taxon>Amphibalanus</taxon>
    </lineage>
</organism>
<dbReference type="Proteomes" id="UP000440578">
    <property type="component" value="Unassembled WGS sequence"/>
</dbReference>
<evidence type="ECO:0000313" key="2">
    <source>
        <dbReference type="EMBL" id="KAF0310507.1"/>
    </source>
</evidence>
<protein>
    <submittedName>
        <fullName evidence="2">Apoptosis-stimulating of p53 protein 1</fullName>
    </submittedName>
</protein>
<evidence type="ECO:0000259" key="1">
    <source>
        <dbReference type="Pfam" id="PF21712"/>
    </source>
</evidence>
<reference evidence="2 3" key="1">
    <citation type="submission" date="2019-07" db="EMBL/GenBank/DDBJ databases">
        <title>Draft genome assembly of a fouling barnacle, Amphibalanus amphitrite (Darwin, 1854): The first reference genome for Thecostraca.</title>
        <authorList>
            <person name="Kim W."/>
        </authorList>
    </citation>
    <scope>NUCLEOTIDE SEQUENCE [LARGE SCALE GENOMIC DNA]</scope>
    <source>
        <strain evidence="2">SNU_AA5</strain>
        <tissue evidence="2">Soma without cirri and trophi</tissue>
    </source>
</reference>
<gene>
    <name evidence="2" type="primary">PPP1R13B</name>
    <name evidence="2" type="ORF">FJT64_018514</name>
</gene>
<accession>A0A6A4WTL1</accession>
<feature type="domain" description="Ras association" evidence="1">
    <location>
        <begin position="5"/>
        <end position="80"/>
    </location>
</feature>
<keyword evidence="3" id="KW-1185">Reference proteome</keyword>
<dbReference type="SUPFAM" id="SSF54236">
    <property type="entry name" value="Ubiquitin-like"/>
    <property type="match status" value="1"/>
</dbReference>